<keyword evidence="3" id="KW-0677">Repeat</keyword>
<dbReference type="InterPro" id="IPR036236">
    <property type="entry name" value="Znf_C2H2_sf"/>
</dbReference>
<dbReference type="Pfam" id="PF00096">
    <property type="entry name" value="zf-C2H2"/>
    <property type="match status" value="1"/>
</dbReference>
<dbReference type="FunFam" id="3.30.160.60:FF:000504">
    <property type="entry name" value="C2H2 transcription factor swi5"/>
    <property type="match status" value="1"/>
</dbReference>
<dbReference type="FunFam" id="3.30.160.60:FF:001315">
    <property type="entry name" value="C2H2 transcription factor Swi5"/>
    <property type="match status" value="1"/>
</dbReference>
<dbReference type="SMART" id="SM00355">
    <property type="entry name" value="ZnF_C2H2"/>
    <property type="match status" value="2"/>
</dbReference>
<dbReference type="Gene3D" id="3.30.160.60">
    <property type="entry name" value="Classic Zinc Finger"/>
    <property type="match status" value="3"/>
</dbReference>
<keyword evidence="2" id="KW-0479">Metal-binding</keyword>
<dbReference type="Proteomes" id="UP000009038">
    <property type="component" value="Unassembled WGS sequence"/>
</dbReference>
<evidence type="ECO:0000256" key="3">
    <source>
        <dbReference type="ARBA" id="ARBA00022737"/>
    </source>
</evidence>
<dbReference type="GO" id="GO:0005667">
    <property type="term" value="C:transcription regulator complex"/>
    <property type="evidence" value="ECO:0007669"/>
    <property type="project" value="TreeGrafter"/>
</dbReference>
<name>G3Y3I6_ASPNA</name>
<evidence type="ECO:0000256" key="8">
    <source>
        <dbReference type="ARBA" id="ARBA00023321"/>
    </source>
</evidence>
<evidence type="ECO:0000256" key="4">
    <source>
        <dbReference type="ARBA" id="ARBA00022771"/>
    </source>
</evidence>
<feature type="domain" description="C2H2-type" evidence="12">
    <location>
        <begin position="457"/>
        <end position="484"/>
    </location>
</feature>
<comment type="caution">
    <text evidence="13">The sequence shown here is derived from an EMBL/GenBank/DDBJ whole genome shotgun (WGS) entry which is preliminary data.</text>
</comment>
<evidence type="ECO:0000313" key="13">
    <source>
        <dbReference type="EMBL" id="EHA23031.1"/>
    </source>
</evidence>
<dbReference type="PROSITE" id="PS50157">
    <property type="entry name" value="ZINC_FINGER_C2H2_2"/>
    <property type="match status" value="2"/>
</dbReference>
<evidence type="ECO:0000256" key="6">
    <source>
        <dbReference type="ARBA" id="ARBA00022969"/>
    </source>
</evidence>
<keyword evidence="8" id="KW-0183">Conidiation</keyword>
<keyword evidence="4 10" id="KW-0863">Zinc-finger</keyword>
<dbReference type="InterPro" id="IPR013087">
    <property type="entry name" value="Znf_C2H2_type"/>
</dbReference>
<keyword evidence="6" id="KW-0749">Sporulation</keyword>
<evidence type="ECO:0000256" key="9">
    <source>
        <dbReference type="ARBA" id="ARBA00044085"/>
    </source>
</evidence>
<dbReference type="GO" id="GO:0048315">
    <property type="term" value="P:conidium formation"/>
    <property type="evidence" value="ECO:0007669"/>
    <property type="project" value="UniProtKB-KW"/>
</dbReference>
<dbReference type="HOGENOM" id="CLU_013390_2_0_1"/>
<feature type="region of interest" description="Disordered" evidence="11">
    <location>
        <begin position="311"/>
        <end position="387"/>
    </location>
</feature>
<dbReference type="EMBL" id="ACJE01000010">
    <property type="protein sequence ID" value="EHA23031.1"/>
    <property type="molecule type" value="Genomic_DNA"/>
</dbReference>
<feature type="compositionally biased region" description="Low complexity" evidence="11">
    <location>
        <begin position="597"/>
        <end position="612"/>
    </location>
</feature>
<proteinExistence type="predicted"/>
<feature type="compositionally biased region" description="Polar residues" evidence="11">
    <location>
        <begin position="567"/>
        <end position="584"/>
    </location>
</feature>
<reference evidence="13 14" key="1">
    <citation type="journal article" date="2011" name="Genome Res.">
        <title>Comparative genomics of citric-acid-producing Aspergillus niger ATCC 1015 versus enzyme-producing CBS 513.88.</title>
        <authorList>
            <person name="Andersen M.R."/>
            <person name="Salazar M.P."/>
            <person name="Schaap P.J."/>
            <person name="van de Vondervoort P.J."/>
            <person name="Culley D."/>
            <person name="Thykaer J."/>
            <person name="Frisvad J.C."/>
            <person name="Nielsen K.F."/>
            <person name="Albang R."/>
            <person name="Albermann K."/>
            <person name="Berka R.M."/>
            <person name="Braus G.H."/>
            <person name="Braus-Stromeyer S.A."/>
            <person name="Corrochano L.M."/>
            <person name="Dai Z."/>
            <person name="van Dijck P.W."/>
            <person name="Hofmann G."/>
            <person name="Lasure L.L."/>
            <person name="Magnuson J.K."/>
            <person name="Menke H."/>
            <person name="Meijer M."/>
            <person name="Meijer S.L."/>
            <person name="Nielsen J.B."/>
            <person name="Nielsen M.L."/>
            <person name="van Ooyen A.J."/>
            <person name="Pel H.J."/>
            <person name="Poulsen L."/>
            <person name="Samson R.A."/>
            <person name="Stam H."/>
            <person name="Tsang A."/>
            <person name="van den Brink J.M."/>
            <person name="Atkins A."/>
            <person name="Aerts A."/>
            <person name="Shapiro H."/>
            <person name="Pangilinan J."/>
            <person name="Salamov A."/>
            <person name="Lou Y."/>
            <person name="Lindquist E."/>
            <person name="Lucas S."/>
            <person name="Grimwood J."/>
            <person name="Grigoriev I.V."/>
            <person name="Kubicek C.P."/>
            <person name="Martinez D."/>
            <person name="van Peij N.N."/>
            <person name="Roubos J.A."/>
            <person name="Nielsen J."/>
            <person name="Baker S.E."/>
        </authorList>
    </citation>
    <scope>NUCLEOTIDE SEQUENCE [LARGE SCALE GENOMIC DNA]</scope>
    <source>
        <strain evidence="14">ATCC 1015 / CBS 113.46 / FGSC A1144 / LSHB Ac4 / NCTC 3858a / NRRL 328 / USDA 3528.7</strain>
    </source>
</reference>
<dbReference type="AlphaFoldDB" id="G3Y3I6"/>
<dbReference type="SUPFAM" id="SSF57667">
    <property type="entry name" value="beta-beta-alpha zinc fingers"/>
    <property type="match status" value="2"/>
</dbReference>
<evidence type="ECO:0000313" key="14">
    <source>
        <dbReference type="Proteomes" id="UP000009038"/>
    </source>
</evidence>
<evidence type="ECO:0000256" key="5">
    <source>
        <dbReference type="ARBA" id="ARBA00022833"/>
    </source>
</evidence>
<feature type="compositionally biased region" description="Low complexity" evidence="11">
    <location>
        <begin position="315"/>
        <end position="336"/>
    </location>
</feature>
<keyword evidence="7" id="KW-0010">Activator</keyword>
<feature type="compositionally biased region" description="Low complexity" evidence="11">
    <location>
        <begin position="371"/>
        <end position="385"/>
    </location>
</feature>
<dbReference type="STRING" id="380704.G3Y3I6"/>
<evidence type="ECO:0000259" key="12">
    <source>
        <dbReference type="PROSITE" id="PS50157"/>
    </source>
</evidence>
<sequence>MLSTAHSNLHERHRQHRRQISTPSALDAVKAPSLPAQAMHRYHAHRRGQSFDNRALRVQRSQSMQDGTNHTTNSTVPQQHHSNMLGDSQHQRYLCVAQPSFPQQSAPMPMIPDCFTPEEVQNLQSHNGQDSQPSMAYLNAPFAKDVPHMNMQFDLMQQQQMHSAKVPCGSGTEGQFFETGLWDFYQPTFPPHADVRKLSVQSDATPSQHPHTPKPGNTHYAPITPATTPFKQTVGLAQYGGDIQSGSTKDQGSAMPGSAQSSYMQRAKSLQGVAGTTFTQQKFDVSTPPNTASFEVDNFDTFNYEQGSSFEVPKSESLSQSQYASSSSASSSFMSSPELAAMPCPEDGGAKTPKIPIYPATPSRPHHRKTPSATPSSSAKPKLSPRVASIDNLNLDARVQASIKETGVTIDEIASYIHGPDPEDGKWVCLHPGCERRFGRKENIKSHVQTHLGDRQYKCDHCNKCFVRGHDLKRHAKIHTGDKPYECLCGNVFARHDALTRHRQRGMCIGGYKGIMPVFNNPNYSLPPEVFTFTPPASPGYSVGIKPSPSRDERSITPSSEDEMLPSSPSKQPLESLVTDSSLPYMSDPETCPYTDASGAASHSLSSPHAAPTLSESSNGSDLDIFISQDSTSGFGKPEFGDLADPDMAPFPDYVNTTSFEGGLELFPNKPFSSGPVMADDFFFQFQVDEQASDVMTKEFFMD</sequence>
<feature type="region of interest" description="Disordered" evidence="11">
    <location>
        <begin position="198"/>
        <end position="226"/>
    </location>
</feature>
<protein>
    <recommendedName>
        <fullName evidence="9">C2H2 type master regulator of conidiophore development brlA</fullName>
    </recommendedName>
</protein>
<feature type="domain" description="C2H2-type" evidence="12">
    <location>
        <begin position="427"/>
        <end position="456"/>
    </location>
</feature>
<dbReference type="GO" id="GO:0005634">
    <property type="term" value="C:nucleus"/>
    <property type="evidence" value="ECO:0007669"/>
    <property type="project" value="UniProtKB-SubCell"/>
</dbReference>
<evidence type="ECO:0000256" key="11">
    <source>
        <dbReference type="SAM" id="MobiDB-lite"/>
    </source>
</evidence>
<dbReference type="PANTHER" id="PTHR14003">
    <property type="entry name" value="TRANSCRIPTIONAL REPRESSOR PROTEIN YY"/>
    <property type="match status" value="1"/>
</dbReference>
<evidence type="ECO:0000256" key="1">
    <source>
        <dbReference type="ARBA" id="ARBA00004123"/>
    </source>
</evidence>
<dbReference type="OrthoDB" id="8117402at2759"/>
<accession>G3Y3I6</accession>
<feature type="region of interest" description="Disordered" evidence="11">
    <location>
        <begin position="541"/>
        <end position="627"/>
    </location>
</feature>
<dbReference type="GO" id="GO:0000785">
    <property type="term" value="C:chromatin"/>
    <property type="evidence" value="ECO:0007669"/>
    <property type="project" value="TreeGrafter"/>
</dbReference>
<dbReference type="GO" id="GO:0000978">
    <property type="term" value="F:RNA polymerase II cis-regulatory region sequence-specific DNA binding"/>
    <property type="evidence" value="ECO:0007669"/>
    <property type="project" value="TreeGrafter"/>
</dbReference>
<gene>
    <name evidence="13" type="ORF">ASPNIDRAFT_120110</name>
</gene>
<dbReference type="FunFam" id="3.30.160.60:FF:001649">
    <property type="entry name" value="C2H2 transcription factor Swi5"/>
    <property type="match status" value="1"/>
</dbReference>
<dbReference type="GO" id="GO:0000981">
    <property type="term" value="F:DNA-binding transcription factor activity, RNA polymerase II-specific"/>
    <property type="evidence" value="ECO:0007669"/>
    <property type="project" value="TreeGrafter"/>
</dbReference>
<evidence type="ECO:0000256" key="10">
    <source>
        <dbReference type="PROSITE-ProRule" id="PRU00042"/>
    </source>
</evidence>
<evidence type="ECO:0000256" key="7">
    <source>
        <dbReference type="ARBA" id="ARBA00023159"/>
    </source>
</evidence>
<dbReference type="PANTHER" id="PTHR14003:SF19">
    <property type="entry name" value="YY2 TRANSCRIPTION FACTOR"/>
    <property type="match status" value="1"/>
</dbReference>
<comment type="subcellular location">
    <subcellularLocation>
        <location evidence="1">Nucleus</location>
    </subcellularLocation>
</comment>
<keyword evidence="5" id="KW-0862">Zinc</keyword>
<feature type="region of interest" description="Disordered" evidence="11">
    <location>
        <begin position="59"/>
        <end position="83"/>
    </location>
</feature>
<dbReference type="PROSITE" id="PS00028">
    <property type="entry name" value="ZINC_FINGER_C2H2_1"/>
    <property type="match status" value="2"/>
</dbReference>
<organism evidence="13 14">
    <name type="scientific">Aspergillus niger (strain ATCC 1015 / CBS 113.46 / FGSC A1144 / LSHB Ac4 / NCTC 3858a / NRRL 328 / USDA 3528.7)</name>
    <dbReference type="NCBI Taxonomy" id="380704"/>
    <lineage>
        <taxon>Eukaryota</taxon>
        <taxon>Fungi</taxon>
        <taxon>Dikarya</taxon>
        <taxon>Ascomycota</taxon>
        <taxon>Pezizomycotina</taxon>
        <taxon>Eurotiomycetes</taxon>
        <taxon>Eurotiomycetidae</taxon>
        <taxon>Eurotiales</taxon>
        <taxon>Aspergillaceae</taxon>
        <taxon>Aspergillus</taxon>
        <taxon>Aspergillus subgen. Circumdati</taxon>
    </lineage>
</organism>
<dbReference type="GO" id="GO:0008270">
    <property type="term" value="F:zinc ion binding"/>
    <property type="evidence" value="ECO:0007669"/>
    <property type="project" value="UniProtKB-KW"/>
</dbReference>
<feature type="region of interest" description="Disordered" evidence="11">
    <location>
        <begin position="240"/>
        <end position="265"/>
    </location>
</feature>
<feature type="region of interest" description="Disordered" evidence="11">
    <location>
        <begin position="1"/>
        <end position="29"/>
    </location>
</feature>
<feature type="compositionally biased region" description="Polar residues" evidence="11">
    <location>
        <begin position="199"/>
        <end position="210"/>
    </location>
</feature>
<dbReference type="GO" id="GO:0030435">
    <property type="term" value="P:sporulation resulting in formation of a cellular spore"/>
    <property type="evidence" value="ECO:0007669"/>
    <property type="project" value="UniProtKB-KW"/>
</dbReference>
<evidence type="ECO:0000256" key="2">
    <source>
        <dbReference type="ARBA" id="ARBA00022723"/>
    </source>
</evidence>